<comment type="caution">
    <text evidence="1">The sequence shown here is derived from an EMBL/GenBank/DDBJ whole genome shotgun (WGS) entry which is preliminary data.</text>
</comment>
<dbReference type="Proteomes" id="UP001320706">
    <property type="component" value="Unassembled WGS sequence"/>
</dbReference>
<accession>A0ACC3SJ10</accession>
<name>A0ACC3SJ10_9PEZI</name>
<dbReference type="EMBL" id="JAMKPW020000008">
    <property type="protein sequence ID" value="KAK8215265.1"/>
    <property type="molecule type" value="Genomic_DNA"/>
</dbReference>
<gene>
    <name evidence="1" type="ORF">M8818_001886</name>
</gene>
<keyword evidence="2" id="KW-1185">Reference proteome</keyword>
<reference evidence="1" key="1">
    <citation type="submission" date="2024-02" db="EMBL/GenBank/DDBJ databases">
        <title>Metagenome Assembled Genome of Zalaria obscura JY119.</title>
        <authorList>
            <person name="Vighnesh L."/>
            <person name="Jagadeeshwari U."/>
            <person name="Venkata Ramana C."/>
            <person name="Sasikala C."/>
        </authorList>
    </citation>
    <scope>NUCLEOTIDE SEQUENCE</scope>
    <source>
        <strain evidence="1">JY119</strain>
    </source>
</reference>
<evidence type="ECO:0000313" key="1">
    <source>
        <dbReference type="EMBL" id="KAK8215265.1"/>
    </source>
</evidence>
<organism evidence="1 2">
    <name type="scientific">Zalaria obscura</name>
    <dbReference type="NCBI Taxonomy" id="2024903"/>
    <lineage>
        <taxon>Eukaryota</taxon>
        <taxon>Fungi</taxon>
        <taxon>Dikarya</taxon>
        <taxon>Ascomycota</taxon>
        <taxon>Pezizomycotina</taxon>
        <taxon>Dothideomycetes</taxon>
        <taxon>Dothideomycetidae</taxon>
        <taxon>Dothideales</taxon>
        <taxon>Zalariaceae</taxon>
        <taxon>Zalaria</taxon>
    </lineage>
</organism>
<proteinExistence type="predicted"/>
<protein>
    <submittedName>
        <fullName evidence="1">Uncharacterized protein</fullName>
    </submittedName>
</protein>
<sequence>MSINWVMLAPSASSNSPRTFEPLPQEQTLYTSPPRTSLSIQSLNKFPGKEPFSVSSSAGVVYLTNRRIIYLPSSPTPALQSFAAPILNLHDTHVTAPWIGPNVWTAVLQPVQGGGIPPQHAALELKITFKDGGAFDFHTRYERVKERLQQAVEVARESGAVRGDGSERGRGRGGGALDGVNLDSVNLEELPAYEETGAAVPAPVGAQNGAPIPPPTVPPPAVNVETLPATSPRQEQQIFSPPSEPPPGYEEVQRESVEDELARRLSNARE</sequence>
<evidence type="ECO:0000313" key="2">
    <source>
        <dbReference type="Proteomes" id="UP001320706"/>
    </source>
</evidence>